<evidence type="ECO:0000256" key="1">
    <source>
        <dbReference type="SAM" id="SignalP"/>
    </source>
</evidence>
<comment type="caution">
    <text evidence="2">The sequence shown here is derived from an EMBL/GenBank/DDBJ whole genome shotgun (WGS) entry which is preliminary data.</text>
</comment>
<dbReference type="AlphaFoldDB" id="A0A832I2A5"/>
<name>A0A832I2A5_UNCEI</name>
<dbReference type="EMBL" id="DSQF01000004">
    <property type="protein sequence ID" value="HGZ42386.1"/>
    <property type="molecule type" value="Genomic_DNA"/>
</dbReference>
<accession>A0A832I2A5</accession>
<evidence type="ECO:0000313" key="2">
    <source>
        <dbReference type="EMBL" id="HGZ42386.1"/>
    </source>
</evidence>
<keyword evidence="1" id="KW-0732">Signal</keyword>
<protein>
    <submittedName>
        <fullName evidence="2">DUF4920 domain-containing protein</fullName>
    </submittedName>
</protein>
<gene>
    <name evidence="2" type="ORF">ENR23_02985</name>
</gene>
<feature type="signal peptide" evidence="1">
    <location>
        <begin position="1"/>
        <end position="23"/>
    </location>
</feature>
<reference evidence="2" key="1">
    <citation type="journal article" date="2020" name="mSystems">
        <title>Genome- and Community-Level Interaction Insights into Carbon Utilization and Element Cycling Functions of Hydrothermarchaeota in Hydrothermal Sediment.</title>
        <authorList>
            <person name="Zhou Z."/>
            <person name="Liu Y."/>
            <person name="Xu W."/>
            <person name="Pan J."/>
            <person name="Luo Z.H."/>
            <person name="Li M."/>
        </authorList>
    </citation>
    <scope>NUCLEOTIDE SEQUENCE [LARGE SCALE GENOMIC DNA]</scope>
    <source>
        <strain evidence="2">SpSt-381</strain>
    </source>
</reference>
<dbReference type="Pfam" id="PF16267">
    <property type="entry name" value="DUF4920"/>
    <property type="match status" value="1"/>
</dbReference>
<sequence>MRVLKALVLASLAASLLAAAAFAGDAKEAGKAEAAGAVAGKSGPVAVGAPITVKKPVKIADLVKSPDRFVGQTVLLDGEVKAVCQGMGCWVEVKDAKGTAFMAKSLDHSILLPKDCAGRRIQVQGVVTKQAAEGHENCAGHEHGEGAGAHSCPSPTYVLATQGAKLR</sequence>
<organism evidence="2">
    <name type="scientific">Eiseniibacteriota bacterium</name>
    <dbReference type="NCBI Taxonomy" id="2212470"/>
    <lineage>
        <taxon>Bacteria</taxon>
        <taxon>Candidatus Eiseniibacteriota</taxon>
    </lineage>
</organism>
<proteinExistence type="predicted"/>
<dbReference type="InterPro" id="IPR032577">
    <property type="entry name" value="DUF4920"/>
</dbReference>
<feature type="chain" id="PRO_5032960898" evidence="1">
    <location>
        <begin position="24"/>
        <end position="167"/>
    </location>
</feature>